<dbReference type="AlphaFoldDB" id="A0A806X8Z0"/>
<evidence type="ECO:0000313" key="7">
    <source>
        <dbReference type="Proteomes" id="UP000069162"/>
    </source>
</evidence>
<protein>
    <submittedName>
        <fullName evidence="6">2-dehydro-3-deoxy-6-phosphogalactonate aldolase</fullName>
    </submittedName>
</protein>
<dbReference type="InterPro" id="IPR013785">
    <property type="entry name" value="Aldolase_TIM"/>
</dbReference>
<accession>A0A806X8Z0</accession>
<dbReference type="Gene3D" id="3.20.20.70">
    <property type="entry name" value="Aldolase class I"/>
    <property type="match status" value="1"/>
</dbReference>
<gene>
    <name evidence="6" type="ORF">AO703_02735</name>
</gene>
<name>A0A806X8Z0_9ENTR</name>
<keyword evidence="4" id="KW-0456">Lyase</keyword>
<dbReference type="PANTHER" id="PTHR30246:SF1">
    <property type="entry name" value="2-DEHYDRO-3-DEOXY-6-PHOSPHOGALACTONATE ALDOLASE-RELATED"/>
    <property type="match status" value="1"/>
</dbReference>
<comment type="subunit">
    <text evidence="3">Homotrimer.</text>
</comment>
<evidence type="ECO:0000256" key="4">
    <source>
        <dbReference type="ARBA" id="ARBA00023239"/>
    </source>
</evidence>
<evidence type="ECO:0000256" key="2">
    <source>
        <dbReference type="ARBA" id="ARBA00006906"/>
    </source>
</evidence>
<dbReference type="NCBIfam" id="NF006600">
    <property type="entry name" value="PRK09140.1"/>
    <property type="match status" value="1"/>
</dbReference>
<dbReference type="Pfam" id="PF01081">
    <property type="entry name" value="Aldolase"/>
    <property type="match status" value="1"/>
</dbReference>
<evidence type="ECO:0000256" key="3">
    <source>
        <dbReference type="ARBA" id="ARBA00011233"/>
    </source>
</evidence>
<dbReference type="OrthoDB" id="8590323at2"/>
<dbReference type="SUPFAM" id="SSF51569">
    <property type="entry name" value="Aldolase"/>
    <property type="match status" value="1"/>
</dbReference>
<dbReference type="PROSITE" id="PS00160">
    <property type="entry name" value="ALDOLASE_KDPG_KHG_2"/>
    <property type="match status" value="1"/>
</dbReference>
<dbReference type="CDD" id="cd00452">
    <property type="entry name" value="KDPG_aldolase"/>
    <property type="match status" value="1"/>
</dbReference>
<dbReference type="RefSeq" id="WP_062740238.1">
    <property type="nucleotide sequence ID" value="NZ_CP012871.1"/>
</dbReference>
<dbReference type="GO" id="GO:0016829">
    <property type="term" value="F:lyase activity"/>
    <property type="evidence" value="ECO:0007669"/>
    <property type="project" value="UniProtKB-KW"/>
</dbReference>
<evidence type="ECO:0000256" key="1">
    <source>
        <dbReference type="ARBA" id="ARBA00004761"/>
    </source>
</evidence>
<comment type="similarity">
    <text evidence="2">Belongs to the KHG/KDPG aldolase family.</text>
</comment>
<evidence type="ECO:0000313" key="6">
    <source>
        <dbReference type="EMBL" id="ALR75257.1"/>
    </source>
</evidence>
<comment type="pathway">
    <text evidence="1">Carbohydrate acid metabolism.</text>
</comment>
<dbReference type="InterPro" id="IPR000887">
    <property type="entry name" value="Aldlse_KDPG_KHG"/>
</dbReference>
<dbReference type="PANTHER" id="PTHR30246">
    <property type="entry name" value="2-KETO-3-DEOXY-6-PHOSPHOGLUCONATE ALDOLASE"/>
    <property type="match status" value="1"/>
</dbReference>
<dbReference type="KEGG" id="kle:AO703_02735"/>
<dbReference type="EMBL" id="CP012871">
    <property type="protein sequence ID" value="ALR75257.1"/>
    <property type="molecule type" value="Genomic_DNA"/>
</dbReference>
<organism evidence="6 7">
    <name type="scientific">[Enterobacter] lignolyticus</name>
    <dbReference type="NCBI Taxonomy" id="1334193"/>
    <lineage>
        <taxon>Bacteria</taxon>
        <taxon>Pseudomonadati</taxon>
        <taxon>Pseudomonadota</taxon>
        <taxon>Gammaproteobacteria</taxon>
        <taxon>Enterobacterales</taxon>
        <taxon>Enterobacteriaceae</taxon>
        <taxon>Pluralibacter</taxon>
    </lineage>
</organism>
<proteinExistence type="inferred from homology"/>
<dbReference type="Proteomes" id="UP000069162">
    <property type="component" value="Chromosome"/>
</dbReference>
<sequence length="214" mass="22650">MNQHATAPLVAILRGIRPEEIDAHIPLLIAAGFRAIEIPLNSPDWQESIPQAVKRYGEQATIGAGTVLSVDNVERLAAAGCRLIVSPDTNPEVIQCALRHQMQVLPGCATPTEAFQAIAAGARQIKLFPAGLFGPGYARALRSVIAPDIALYAVGGITPQTLPDYLAAGCSGAGLGGELYRAGQSPEQTHKNAQAFIAAHRRYLSPSAHPREHV</sequence>
<keyword evidence="5" id="KW-0119">Carbohydrate metabolism</keyword>
<dbReference type="InterPro" id="IPR031338">
    <property type="entry name" value="KDPG/KHG_AS_2"/>
</dbReference>
<evidence type="ECO:0000256" key="5">
    <source>
        <dbReference type="ARBA" id="ARBA00023277"/>
    </source>
</evidence>
<reference evidence="7" key="1">
    <citation type="submission" date="2015-10" db="EMBL/GenBank/DDBJ databases">
        <title>Complete Genome Sequencing of Klebsiella sp. strain G5.</title>
        <authorList>
            <person name="Chan K.-G."/>
            <person name="Chen J.-W."/>
        </authorList>
    </citation>
    <scope>NUCLEOTIDE SEQUENCE [LARGE SCALE GENOMIC DNA]</scope>
    <source>
        <strain evidence="7">G5</strain>
    </source>
</reference>